<dbReference type="PANTHER" id="PTHR31272:SF4">
    <property type="entry name" value="CYTOCHROME C-TYPE BIOGENESIS PROTEIN HI_1454-RELATED"/>
    <property type="match status" value="1"/>
</dbReference>
<evidence type="ECO:0000256" key="3">
    <source>
        <dbReference type="ARBA" id="ARBA00022692"/>
    </source>
</evidence>
<gene>
    <name evidence="8" type="ORF">AVDCRST_MAG29-698</name>
</gene>
<accession>A0A6J4L876</accession>
<feature type="transmembrane region" description="Helical" evidence="6">
    <location>
        <begin position="216"/>
        <end position="234"/>
    </location>
</feature>
<evidence type="ECO:0000256" key="4">
    <source>
        <dbReference type="ARBA" id="ARBA00022989"/>
    </source>
</evidence>
<dbReference type="InterPro" id="IPR003834">
    <property type="entry name" value="Cyt_c_assmbl_TM_dom"/>
</dbReference>
<dbReference type="PANTHER" id="PTHR31272">
    <property type="entry name" value="CYTOCHROME C-TYPE BIOGENESIS PROTEIN HI_1454-RELATED"/>
    <property type="match status" value="1"/>
</dbReference>
<protein>
    <submittedName>
        <fullName evidence="8">Cytochrome c-type biogenesis protein CcdA (DsbD analog)</fullName>
    </submittedName>
</protein>
<evidence type="ECO:0000256" key="5">
    <source>
        <dbReference type="ARBA" id="ARBA00023136"/>
    </source>
</evidence>
<dbReference type="AlphaFoldDB" id="A0A6J4L876"/>
<feature type="transmembrane region" description="Helical" evidence="6">
    <location>
        <begin position="134"/>
        <end position="151"/>
    </location>
</feature>
<evidence type="ECO:0000313" key="8">
    <source>
        <dbReference type="EMBL" id="CAA9325350.1"/>
    </source>
</evidence>
<organism evidence="8">
    <name type="scientific">uncultured Nocardioidaceae bacterium</name>
    <dbReference type="NCBI Taxonomy" id="253824"/>
    <lineage>
        <taxon>Bacteria</taxon>
        <taxon>Bacillati</taxon>
        <taxon>Actinomycetota</taxon>
        <taxon>Actinomycetes</taxon>
        <taxon>Propionibacteriales</taxon>
        <taxon>Nocardioidaceae</taxon>
        <taxon>environmental samples</taxon>
    </lineage>
</organism>
<keyword evidence="4 6" id="KW-1133">Transmembrane helix</keyword>
<evidence type="ECO:0000259" key="7">
    <source>
        <dbReference type="Pfam" id="PF02683"/>
    </source>
</evidence>
<dbReference type="InterPro" id="IPR051790">
    <property type="entry name" value="Cytochrome_c-biogenesis_DsbD"/>
</dbReference>
<feature type="transmembrane region" description="Helical" evidence="6">
    <location>
        <begin position="20"/>
        <end position="41"/>
    </location>
</feature>
<dbReference type="Pfam" id="PF02683">
    <property type="entry name" value="DsbD_TM"/>
    <property type="match status" value="1"/>
</dbReference>
<comment type="subcellular location">
    <subcellularLocation>
        <location evidence="1">Membrane</location>
        <topology evidence="1">Multi-pass membrane protein</topology>
    </subcellularLocation>
</comment>
<dbReference type="GO" id="GO:0016020">
    <property type="term" value="C:membrane"/>
    <property type="evidence" value="ECO:0007669"/>
    <property type="project" value="UniProtKB-SubCell"/>
</dbReference>
<keyword evidence="3 6" id="KW-0812">Transmembrane</keyword>
<dbReference type="GO" id="GO:0017004">
    <property type="term" value="P:cytochrome complex assembly"/>
    <property type="evidence" value="ECO:0007669"/>
    <property type="project" value="InterPro"/>
</dbReference>
<name>A0A6J4L876_9ACTN</name>
<feature type="transmembrane region" description="Helical" evidence="6">
    <location>
        <begin position="171"/>
        <end position="196"/>
    </location>
</feature>
<feature type="transmembrane region" description="Helical" evidence="6">
    <location>
        <begin position="102"/>
        <end position="122"/>
    </location>
</feature>
<comment type="similarity">
    <text evidence="2">Belongs to the DsbD family.</text>
</comment>
<evidence type="ECO:0000256" key="2">
    <source>
        <dbReference type="ARBA" id="ARBA00006143"/>
    </source>
</evidence>
<evidence type="ECO:0000256" key="6">
    <source>
        <dbReference type="SAM" id="Phobius"/>
    </source>
</evidence>
<dbReference type="EMBL" id="CADCUG010000041">
    <property type="protein sequence ID" value="CAA9325350.1"/>
    <property type="molecule type" value="Genomic_DNA"/>
</dbReference>
<feature type="domain" description="Cytochrome C biogenesis protein transmembrane" evidence="7">
    <location>
        <begin position="18"/>
        <end position="228"/>
    </location>
</feature>
<keyword evidence="5 6" id="KW-0472">Membrane</keyword>
<evidence type="ECO:0000256" key="1">
    <source>
        <dbReference type="ARBA" id="ARBA00004141"/>
    </source>
</evidence>
<feature type="transmembrane region" description="Helical" evidence="6">
    <location>
        <begin position="62"/>
        <end position="82"/>
    </location>
</feature>
<reference evidence="8" key="1">
    <citation type="submission" date="2020-02" db="EMBL/GenBank/DDBJ databases">
        <authorList>
            <person name="Meier V. D."/>
        </authorList>
    </citation>
    <scope>NUCLEOTIDE SEQUENCE</scope>
    <source>
        <strain evidence="8">AVDCRST_MAG29</strain>
    </source>
</reference>
<sequence length="251" mass="26225">MTDIGDWFGSTAFSGSMLLAIPVAVVAGLVSFFSPCVMPLLPGYVSYVSGLSAVDLEHARRGRLLAGTVLFVLGFSAVFVSYGALFGSVGLELKAYQRTVDIVLGILTVMVGLVFMGLVPFGQRDLRVHAVPKVGIAAAPLLGVMFGVGWTPCLGPTLTAVLSLSMSEGGAARGSLLTFVYCLGLGLPFVLAALAYRRMLGAVAWVRRHHVAVSRVGGGLMVLVGVLLLSGAWAELVATLQQWTANTQVVV</sequence>
<proteinExistence type="inferred from homology"/>